<dbReference type="Proteomes" id="UP000054988">
    <property type="component" value="Unassembled WGS sequence"/>
</dbReference>
<feature type="domain" description="GST N-terminal" evidence="2">
    <location>
        <begin position="11"/>
        <end position="102"/>
    </location>
</feature>
<sequence length="251" mass="28667">MSSTRPIRFYDIPTKSGTAVSLNTLKTMYTLTYKRIPFERIWVEMPDIENTCKSIGAPPTGKKADGSPFYTLPVIHDPSTGESISDSFLIMEYLEKTYPSAPERALIPPGTTALQKAFIDAYRGKTFPVLTPLLMPRTAEVLNPPSEEYFRRTKEVKLGKSITELEPKGEKRVEVWKQVQDAFGVVDAWIENGRFVMGDRVSFADFDLAGMFLWIRIAWGEDSEEWKNVSSWHGGRWSRLLKELEVYEKLI</sequence>
<proteinExistence type="inferred from homology"/>
<dbReference type="SUPFAM" id="SSF52833">
    <property type="entry name" value="Thioredoxin-like"/>
    <property type="match status" value="1"/>
</dbReference>
<dbReference type="EMBL" id="LATX01002182">
    <property type="protein sequence ID" value="KTB33276.1"/>
    <property type="molecule type" value="Genomic_DNA"/>
</dbReference>
<dbReference type="Gene3D" id="3.40.30.10">
    <property type="entry name" value="Glutaredoxin"/>
    <property type="match status" value="1"/>
</dbReference>
<dbReference type="eggNOG" id="ENOG502QQN3">
    <property type="taxonomic scope" value="Eukaryota"/>
</dbReference>
<name>A0A0W0FAC2_MONRR</name>
<protein>
    <recommendedName>
        <fullName evidence="2">GST N-terminal domain-containing protein</fullName>
    </recommendedName>
</protein>
<dbReference type="Gene3D" id="1.20.1050.10">
    <property type="match status" value="1"/>
</dbReference>
<dbReference type="PANTHER" id="PTHR44051:SF8">
    <property type="entry name" value="GLUTATHIONE S-TRANSFERASE GSTA"/>
    <property type="match status" value="1"/>
</dbReference>
<dbReference type="Pfam" id="PF22041">
    <property type="entry name" value="GST_C_7"/>
    <property type="match status" value="1"/>
</dbReference>
<reference evidence="3 4" key="1">
    <citation type="submission" date="2015-12" db="EMBL/GenBank/DDBJ databases">
        <title>Draft genome sequence of Moniliophthora roreri, the causal agent of frosty pod rot of cacao.</title>
        <authorList>
            <person name="Aime M.C."/>
            <person name="Diaz-Valderrama J.R."/>
            <person name="Kijpornyongpan T."/>
            <person name="Phillips-Mora W."/>
        </authorList>
    </citation>
    <scope>NUCLEOTIDE SEQUENCE [LARGE SCALE GENOMIC DNA]</scope>
    <source>
        <strain evidence="3 4">MCA 2952</strain>
    </source>
</reference>
<evidence type="ECO:0000313" key="4">
    <source>
        <dbReference type="Proteomes" id="UP000054988"/>
    </source>
</evidence>
<dbReference type="InterPro" id="IPR004045">
    <property type="entry name" value="Glutathione_S-Trfase_N"/>
</dbReference>
<organism evidence="3 4">
    <name type="scientific">Moniliophthora roreri</name>
    <name type="common">Frosty pod rot fungus</name>
    <name type="synonym">Monilia roreri</name>
    <dbReference type="NCBI Taxonomy" id="221103"/>
    <lineage>
        <taxon>Eukaryota</taxon>
        <taxon>Fungi</taxon>
        <taxon>Dikarya</taxon>
        <taxon>Basidiomycota</taxon>
        <taxon>Agaricomycotina</taxon>
        <taxon>Agaricomycetes</taxon>
        <taxon>Agaricomycetidae</taxon>
        <taxon>Agaricales</taxon>
        <taxon>Marasmiineae</taxon>
        <taxon>Marasmiaceae</taxon>
        <taxon>Moniliophthora</taxon>
    </lineage>
</organism>
<comment type="similarity">
    <text evidence="1">Belongs to the GST superfamily.</text>
</comment>
<dbReference type="InterPro" id="IPR036282">
    <property type="entry name" value="Glutathione-S-Trfase_C_sf"/>
</dbReference>
<evidence type="ECO:0000256" key="1">
    <source>
        <dbReference type="ARBA" id="ARBA00007409"/>
    </source>
</evidence>
<evidence type="ECO:0000313" key="3">
    <source>
        <dbReference type="EMBL" id="KTB33276.1"/>
    </source>
</evidence>
<evidence type="ECO:0000259" key="2">
    <source>
        <dbReference type="PROSITE" id="PS50404"/>
    </source>
</evidence>
<dbReference type="SUPFAM" id="SSF47616">
    <property type="entry name" value="GST C-terminal domain-like"/>
    <property type="match status" value="1"/>
</dbReference>
<dbReference type="Pfam" id="PF13409">
    <property type="entry name" value="GST_N_2"/>
    <property type="match status" value="1"/>
</dbReference>
<dbReference type="InterPro" id="IPR054416">
    <property type="entry name" value="GST_UstS-like_C"/>
</dbReference>
<comment type="caution">
    <text evidence="3">The sequence shown here is derived from an EMBL/GenBank/DDBJ whole genome shotgun (WGS) entry which is preliminary data.</text>
</comment>
<accession>A0A0W0FAC2</accession>
<dbReference type="PANTHER" id="PTHR44051">
    <property type="entry name" value="GLUTATHIONE S-TRANSFERASE-RELATED"/>
    <property type="match status" value="1"/>
</dbReference>
<dbReference type="PROSITE" id="PS50404">
    <property type="entry name" value="GST_NTER"/>
    <property type="match status" value="1"/>
</dbReference>
<gene>
    <name evidence="3" type="ORF">WG66_14169</name>
</gene>
<dbReference type="InterPro" id="IPR036249">
    <property type="entry name" value="Thioredoxin-like_sf"/>
</dbReference>
<dbReference type="AlphaFoldDB" id="A0A0W0FAC2"/>